<evidence type="ECO:0000313" key="1">
    <source>
        <dbReference type="EMBL" id="GBF81761.1"/>
    </source>
</evidence>
<dbReference type="RefSeq" id="WP_124974583.1">
    <property type="nucleotide sequence ID" value="NZ_BDQK01000013.1"/>
</dbReference>
<sequence>MTNIVDQLKQNWHTRLLENEITQNQDVRDSIINWLLGEDTTEWETFTPEKLMLLQQGMEYRYRVLQQRYIGKSPTQAYRNLMNRLGSVTVLRNKIRTWISLSRDRQRAVTDVLQDIIQEMLHSDHYIQSQITWISQCTSDERLRNSLLLTIIEEYCLRPVRNQPLLVYRFVNYLRRSQKGGMTQVPQKQNVHLISEEIITNESDNSFSLLDSQAVADYEEAQQWEEKKVLRQNVKEEFETYLAKKLGQEAVEWLKLYLQGQTQEAIAEALKMPIKTIYRLREKVGYHAIQVFALKENPELVANWLEISLKEHNLGLTLQQWQIFRQELSTEQKQILDYLKENQSLEEIAKSMNWKKTQIMNEWRQIYLKAQSLRSNV</sequence>
<organism evidence="1 2">
    <name type="scientific">Aphanothece sacrum FPU1</name>
    <dbReference type="NCBI Taxonomy" id="1920663"/>
    <lineage>
        <taxon>Bacteria</taxon>
        <taxon>Bacillati</taxon>
        <taxon>Cyanobacteriota</taxon>
        <taxon>Cyanophyceae</taxon>
        <taxon>Oscillatoriophycideae</taxon>
        <taxon>Chroococcales</taxon>
        <taxon>Aphanothecaceae</taxon>
        <taxon>Aphanothece</taxon>
    </lineage>
</organism>
<dbReference type="InterPro" id="IPR048033">
    <property type="entry name" value="HetZ-rel_2"/>
</dbReference>
<dbReference type="NCBIfam" id="NF037965">
    <property type="entry name" value="HetZ_rel_2"/>
    <property type="match status" value="1"/>
</dbReference>
<gene>
    <name evidence="1" type="ORF">AsFPU1_3181</name>
</gene>
<reference evidence="2" key="1">
    <citation type="submission" date="2017-05" db="EMBL/GenBank/DDBJ databases">
        <title>Physiological properties and genetic analysis related to exopolysaccharide production of fresh-water unicellular cyanobacterium Aphanothece sacrum, Suizenji Nori, that has been cultured as a food source in Japan.</title>
        <authorList>
            <person name="Kanesaki Y."/>
            <person name="Yoshikawa S."/>
            <person name="Ohki K."/>
        </authorList>
    </citation>
    <scope>NUCLEOTIDE SEQUENCE [LARGE SCALE GENOMIC DNA]</scope>
    <source>
        <strain evidence="2">FPU1</strain>
    </source>
</reference>
<evidence type="ECO:0000313" key="2">
    <source>
        <dbReference type="Proteomes" id="UP000287247"/>
    </source>
</evidence>
<comment type="caution">
    <text evidence="1">The sequence shown here is derived from an EMBL/GenBank/DDBJ whole genome shotgun (WGS) entry which is preliminary data.</text>
</comment>
<dbReference type="AlphaFoldDB" id="A0A401IKP2"/>
<accession>A0A401IKP2</accession>
<protein>
    <submittedName>
        <fullName evidence="1">Bacterial regulatory s, luxR family protein</fullName>
    </submittedName>
</protein>
<dbReference type="OrthoDB" id="417276at2"/>
<dbReference type="EMBL" id="BDQK01000013">
    <property type="protein sequence ID" value="GBF81761.1"/>
    <property type="molecule type" value="Genomic_DNA"/>
</dbReference>
<keyword evidence="2" id="KW-1185">Reference proteome</keyword>
<name>A0A401IKP2_APHSA</name>
<proteinExistence type="predicted"/>
<dbReference type="Proteomes" id="UP000287247">
    <property type="component" value="Unassembled WGS sequence"/>
</dbReference>